<comment type="cofactor">
    <cofactor evidence="17">
        <name>Mg(2+)</name>
        <dbReference type="ChEBI" id="CHEBI:18420"/>
    </cofactor>
</comment>
<comment type="catalytic activity">
    <reaction evidence="2 18 19">
        <text>(6R)-NADPHX = (6S)-NADPHX</text>
        <dbReference type="Rhea" id="RHEA:32227"/>
        <dbReference type="ChEBI" id="CHEBI:64076"/>
        <dbReference type="ChEBI" id="CHEBI:64077"/>
        <dbReference type="EC" id="5.1.99.6"/>
    </reaction>
</comment>
<evidence type="ECO:0000259" key="20">
    <source>
        <dbReference type="PROSITE" id="PS51383"/>
    </source>
</evidence>
<comment type="similarity">
    <text evidence="17">Belongs to the NnrD/CARKD family.</text>
</comment>
<evidence type="ECO:0000256" key="1">
    <source>
        <dbReference type="ARBA" id="ARBA00000013"/>
    </source>
</evidence>
<keyword evidence="8 17" id="KW-0521">NADP</keyword>
<evidence type="ECO:0000313" key="22">
    <source>
        <dbReference type="EMBL" id="QNO58197.1"/>
    </source>
</evidence>
<dbReference type="PROSITE" id="PS51383">
    <property type="entry name" value="YJEF_C_3"/>
    <property type="match status" value="1"/>
</dbReference>
<comment type="similarity">
    <text evidence="18">Belongs to the NnrE/AIBP family.</text>
</comment>
<dbReference type="InterPro" id="IPR004443">
    <property type="entry name" value="YjeF_N_dom"/>
</dbReference>
<dbReference type="PROSITE" id="PS51385">
    <property type="entry name" value="YJEF_N"/>
    <property type="match status" value="1"/>
</dbReference>
<dbReference type="PIRSF" id="PIRSF017184">
    <property type="entry name" value="Nnr"/>
    <property type="match status" value="1"/>
</dbReference>
<dbReference type="InterPro" id="IPR029056">
    <property type="entry name" value="Ribokinase-like"/>
</dbReference>
<dbReference type="GO" id="GO:0110051">
    <property type="term" value="P:metabolite repair"/>
    <property type="evidence" value="ECO:0007669"/>
    <property type="project" value="TreeGrafter"/>
</dbReference>
<dbReference type="Pfam" id="PF01256">
    <property type="entry name" value="Carb_kinase"/>
    <property type="match status" value="1"/>
</dbReference>
<evidence type="ECO:0000256" key="13">
    <source>
        <dbReference type="ARBA" id="ARBA00023268"/>
    </source>
</evidence>
<accession>A0A7G9ZD63</accession>
<dbReference type="Pfam" id="PF03853">
    <property type="entry name" value="YjeF_N"/>
    <property type="match status" value="1"/>
</dbReference>
<keyword evidence="11 18" id="KW-0413">Isomerase</keyword>
<evidence type="ECO:0000256" key="4">
    <source>
        <dbReference type="ARBA" id="ARBA00009524"/>
    </source>
</evidence>
<comment type="catalytic activity">
    <reaction evidence="15 17 19">
        <text>(6S)-NADHX + ADP = AMP + phosphate + NADH + H(+)</text>
        <dbReference type="Rhea" id="RHEA:32223"/>
        <dbReference type="ChEBI" id="CHEBI:15378"/>
        <dbReference type="ChEBI" id="CHEBI:43474"/>
        <dbReference type="ChEBI" id="CHEBI:57945"/>
        <dbReference type="ChEBI" id="CHEBI:64074"/>
        <dbReference type="ChEBI" id="CHEBI:456215"/>
        <dbReference type="ChEBI" id="CHEBI:456216"/>
        <dbReference type="EC" id="4.2.1.136"/>
    </reaction>
</comment>
<dbReference type="GO" id="GO:0005524">
    <property type="term" value="F:ATP binding"/>
    <property type="evidence" value="ECO:0007669"/>
    <property type="project" value="UniProtKB-UniRule"/>
</dbReference>
<dbReference type="NCBIfam" id="TIGR00196">
    <property type="entry name" value="yjeF_cterm"/>
    <property type="match status" value="1"/>
</dbReference>
<sequence length="492" mass="51684">MIKHITSEEMAALDENCKFYGLIPIQLMENAGANVANEIKKRFTSKGTSVTVVAGKGNNGGDAFAAARHLHGFDVKIVLLGRSKDLRTEETSRNMRILKENGFDIVEITDSSELKTLSRSEVIIDAIFGTGISGKIREPDATAIDLINDANAFVVAVDVPSGLDPDTGESEKAVRADLTVTFHSAKSGLLNAKEYVGELVVADIGIPDGMERLTGPGDVRIVAKRKASSHKGDNGRVLIVGGGPFFGAPTLAALAALHAGADWVTIAAPKSVSSIIASISPNLIVQPLSSEILVEKDVPVVSNLIKKHDVVVIGMGLGAEEATKKAVGMIIEAAKNVVVDADGFYGLHLPLKDKHVIVTPHAGEFSKMGGKEGRVEVPPEANTEERIEFVKEFSKLNKVVTLMKGPSDIISDGVRVKLTRKGNAGMTVGGTGDVLAGIAGAFFAIVSDPLKAATAAAFVNGAAGDLAFAEKGYGLLATDVVENITKVMKDFK</sequence>
<protein>
    <recommendedName>
        <fullName evidence="19">Bifunctional NAD(P)H-hydrate repair enzyme</fullName>
    </recommendedName>
    <alternativeName>
        <fullName evidence="19">Nicotinamide nucleotide repair protein</fullName>
    </alternativeName>
    <domain>
        <recommendedName>
            <fullName evidence="19">ADP-dependent (S)-NAD(P)H-hydrate dehydratase</fullName>
            <ecNumber evidence="19">4.2.1.136</ecNumber>
        </recommendedName>
        <alternativeName>
            <fullName evidence="19">ADP-dependent NAD(P)HX dehydratase</fullName>
        </alternativeName>
    </domain>
    <domain>
        <recommendedName>
            <fullName evidence="19">NAD(P)H-hydrate epimerase</fullName>
            <ecNumber evidence="19">5.1.99.6</ecNumber>
        </recommendedName>
    </domain>
</protein>
<comment type="function">
    <text evidence="17">Catalyzes the dehydration of the S-form of NAD(P)HX at the expense of ADP, which is converted to AMP. Together with NAD(P)HX epimerase, which catalyzes the epimerization of the S- and R-forms, the enzyme allows the repair of both epimers of NAD(P)HX, a damaged form of NAD(P)H that is a result of enzymatic or heat-dependent hydration.</text>
</comment>
<evidence type="ECO:0000256" key="11">
    <source>
        <dbReference type="ARBA" id="ARBA00023235"/>
    </source>
</evidence>
<comment type="function">
    <text evidence="18">Catalyzes the epimerization of the S- and R-forms of NAD(P)HX, a damaged form of NAD(P)H that is a result of enzymatic or heat-dependent hydration. This is a prerequisite for the S-specific NAD(P)H-hydrate dehydratase to allow the repair of both epimers of NAD(P)HX.</text>
</comment>
<evidence type="ECO:0000256" key="16">
    <source>
        <dbReference type="ARBA" id="ARBA00049209"/>
    </source>
</evidence>
<dbReference type="GO" id="GO:0052855">
    <property type="term" value="F:ADP-dependent NAD(P)H-hydrate dehydratase activity"/>
    <property type="evidence" value="ECO:0007669"/>
    <property type="project" value="UniProtKB-UniRule"/>
</dbReference>
<comment type="caution">
    <text evidence="17">Lacks conserved residue(s) required for the propagation of feature annotation.</text>
</comment>
<keyword evidence="12 17" id="KW-0456">Lyase</keyword>
<evidence type="ECO:0000256" key="15">
    <source>
        <dbReference type="ARBA" id="ARBA00048238"/>
    </source>
</evidence>
<feature type="binding site" evidence="17">
    <location>
        <position position="316"/>
    </location>
    <ligand>
        <name>(6S)-NADPHX</name>
        <dbReference type="ChEBI" id="CHEBI:64076"/>
    </ligand>
</feature>
<feature type="binding site" evidence="18">
    <location>
        <begin position="129"/>
        <end position="135"/>
    </location>
    <ligand>
        <name>(6S)-NADPHX</name>
        <dbReference type="ChEBI" id="CHEBI:64076"/>
    </ligand>
</feature>
<keyword evidence="6 17" id="KW-0547">Nucleotide-binding</keyword>
<feature type="binding site" evidence="17">
    <location>
        <position position="361"/>
    </location>
    <ligand>
        <name>(6S)-NADPHX</name>
        <dbReference type="ChEBI" id="CHEBI:64076"/>
    </ligand>
</feature>
<evidence type="ECO:0000256" key="7">
    <source>
        <dbReference type="ARBA" id="ARBA00022840"/>
    </source>
</evidence>
<evidence type="ECO:0000256" key="17">
    <source>
        <dbReference type="HAMAP-Rule" id="MF_01965"/>
    </source>
</evidence>
<dbReference type="GO" id="GO:0046496">
    <property type="term" value="P:nicotinamide nucleotide metabolic process"/>
    <property type="evidence" value="ECO:0007669"/>
    <property type="project" value="UniProtKB-UniRule"/>
</dbReference>
<dbReference type="InterPro" id="IPR030677">
    <property type="entry name" value="Nnr"/>
</dbReference>
<dbReference type="HAMAP" id="MF_01965">
    <property type="entry name" value="NADHX_dehydratase"/>
    <property type="match status" value="1"/>
</dbReference>
<comment type="catalytic activity">
    <reaction evidence="1 18 19">
        <text>(6R)-NADHX = (6S)-NADHX</text>
        <dbReference type="Rhea" id="RHEA:32215"/>
        <dbReference type="ChEBI" id="CHEBI:64074"/>
        <dbReference type="ChEBI" id="CHEBI:64075"/>
        <dbReference type="EC" id="5.1.99.6"/>
    </reaction>
</comment>
<comment type="cofactor">
    <cofactor evidence="18 19">
        <name>K(+)</name>
        <dbReference type="ChEBI" id="CHEBI:29103"/>
    </cofactor>
    <text evidence="18 19">Binds 1 potassium ion per subunit.</text>
</comment>
<dbReference type="EC" id="5.1.99.6" evidence="19"/>
<evidence type="ECO:0000256" key="14">
    <source>
        <dbReference type="ARBA" id="ARBA00025153"/>
    </source>
</evidence>
<evidence type="ECO:0000256" key="6">
    <source>
        <dbReference type="ARBA" id="ARBA00022741"/>
    </source>
</evidence>
<feature type="binding site" evidence="17">
    <location>
        <position position="248"/>
    </location>
    <ligand>
        <name>(6S)-NADPHX</name>
        <dbReference type="ChEBI" id="CHEBI:64076"/>
    </ligand>
</feature>
<feature type="binding site" evidence="18">
    <location>
        <position position="158"/>
    </location>
    <ligand>
        <name>(6S)-NADPHX</name>
        <dbReference type="ChEBI" id="CHEBI:64076"/>
    </ligand>
</feature>
<dbReference type="GO" id="GO:0052856">
    <property type="term" value="F:NAD(P)HX epimerase activity"/>
    <property type="evidence" value="ECO:0007669"/>
    <property type="project" value="UniProtKB-UniRule"/>
</dbReference>
<keyword evidence="10 17" id="KW-0520">NAD</keyword>
<feature type="binding site" evidence="18">
    <location>
        <position position="59"/>
    </location>
    <ligand>
        <name>K(+)</name>
        <dbReference type="ChEBI" id="CHEBI:29103"/>
    </ligand>
</feature>
<dbReference type="InterPro" id="IPR000631">
    <property type="entry name" value="CARKD"/>
</dbReference>
<evidence type="ECO:0000256" key="9">
    <source>
        <dbReference type="ARBA" id="ARBA00022958"/>
    </source>
</evidence>
<gene>
    <name evidence="22" type="primary">CARKD</name>
    <name evidence="17" type="synonym">nnrD</name>
    <name evidence="18" type="synonym">nnrE</name>
    <name evidence="22" type="ORF">MFNKIFOF_00019</name>
</gene>
<feature type="domain" description="YjeF C-terminal" evidence="20">
    <location>
        <begin position="214"/>
        <end position="491"/>
    </location>
</feature>
<comment type="catalytic activity">
    <reaction evidence="16 17 19">
        <text>(6S)-NADPHX + ADP = AMP + phosphate + NADPH + H(+)</text>
        <dbReference type="Rhea" id="RHEA:32235"/>
        <dbReference type="ChEBI" id="CHEBI:15378"/>
        <dbReference type="ChEBI" id="CHEBI:43474"/>
        <dbReference type="ChEBI" id="CHEBI:57783"/>
        <dbReference type="ChEBI" id="CHEBI:64076"/>
        <dbReference type="ChEBI" id="CHEBI:456215"/>
        <dbReference type="ChEBI" id="CHEBI:456216"/>
        <dbReference type="EC" id="4.2.1.136"/>
    </reaction>
</comment>
<evidence type="ECO:0000256" key="19">
    <source>
        <dbReference type="PIRNR" id="PIRNR017184"/>
    </source>
</evidence>
<comment type="similarity">
    <text evidence="4 19">In the C-terminal section; belongs to the NnrD/CARKD family.</text>
</comment>
<keyword evidence="5 18" id="KW-0479">Metal-binding</keyword>
<dbReference type="EC" id="4.2.1.136" evidence="19"/>
<keyword evidence="7 17" id="KW-0067">ATP-binding</keyword>
<dbReference type="GO" id="GO:0046872">
    <property type="term" value="F:metal ion binding"/>
    <property type="evidence" value="ECO:0007669"/>
    <property type="project" value="UniProtKB-UniRule"/>
</dbReference>
<feature type="binding site" evidence="17">
    <location>
        <position position="432"/>
    </location>
    <ligand>
        <name>AMP</name>
        <dbReference type="ChEBI" id="CHEBI:456215"/>
    </ligand>
</feature>
<dbReference type="AlphaFoldDB" id="A0A7G9ZD63"/>
<evidence type="ECO:0000256" key="12">
    <source>
        <dbReference type="ARBA" id="ARBA00023239"/>
    </source>
</evidence>
<name>A0A7G9ZD63_9EURY</name>
<reference evidence="22" key="1">
    <citation type="submission" date="2020-06" db="EMBL/GenBank/DDBJ databases">
        <title>Unique genomic features of the anaerobic methanotrophic archaea.</title>
        <authorList>
            <person name="Chadwick G.L."/>
            <person name="Skennerton C.T."/>
            <person name="Laso-Perez R."/>
            <person name="Leu A.O."/>
            <person name="Speth D.R."/>
            <person name="Yu H."/>
            <person name="Morgan-Lang C."/>
            <person name="Hatzenpichler R."/>
            <person name="Goudeau D."/>
            <person name="Malmstrom R."/>
            <person name="Brazelton W.J."/>
            <person name="Woyke T."/>
            <person name="Hallam S.J."/>
            <person name="Tyson G.W."/>
            <person name="Wegener G."/>
            <person name="Boetius A."/>
            <person name="Orphan V."/>
        </authorList>
    </citation>
    <scope>NUCLEOTIDE SEQUENCE</scope>
</reference>
<comment type="subunit">
    <text evidence="17">Homotetramer.</text>
</comment>
<evidence type="ECO:0000256" key="5">
    <source>
        <dbReference type="ARBA" id="ARBA00022723"/>
    </source>
</evidence>
<dbReference type="EMBL" id="MT631716">
    <property type="protein sequence ID" value="QNO58197.1"/>
    <property type="molecule type" value="Genomic_DNA"/>
</dbReference>
<dbReference type="HAMAP" id="MF_01966">
    <property type="entry name" value="NADHX_epimerase"/>
    <property type="match status" value="1"/>
</dbReference>
<organism evidence="22">
    <name type="scientific">Candidatus Methanophaga sp. ANME-1 ERB7</name>
    <dbReference type="NCBI Taxonomy" id="2759913"/>
    <lineage>
        <taxon>Archaea</taxon>
        <taxon>Methanobacteriati</taxon>
        <taxon>Methanobacteriota</taxon>
        <taxon>Stenosarchaea group</taxon>
        <taxon>Methanomicrobia</taxon>
        <taxon>Candidatus Methanophagales</taxon>
        <taxon>Candidatus Methanophagaceae</taxon>
        <taxon>Candidatus Methanophaga</taxon>
    </lineage>
</organism>
<dbReference type="NCBIfam" id="TIGR00197">
    <property type="entry name" value="yjeF_nterm"/>
    <property type="match status" value="1"/>
</dbReference>
<dbReference type="PANTHER" id="PTHR12592:SF0">
    <property type="entry name" value="ATP-DEPENDENT (S)-NAD(P)H-HYDRATE DEHYDRATASE"/>
    <property type="match status" value="1"/>
</dbReference>
<feature type="binding site" evidence="18">
    <location>
        <position position="161"/>
    </location>
    <ligand>
        <name>K(+)</name>
        <dbReference type="ChEBI" id="CHEBI:29103"/>
    </ligand>
</feature>
<evidence type="ECO:0000256" key="8">
    <source>
        <dbReference type="ARBA" id="ARBA00022857"/>
    </source>
</evidence>
<dbReference type="Gene3D" id="3.40.50.10260">
    <property type="entry name" value="YjeF N-terminal domain"/>
    <property type="match status" value="1"/>
</dbReference>
<feature type="domain" description="YjeF N-terminal" evidence="21">
    <location>
        <begin position="5"/>
        <end position="212"/>
    </location>
</feature>
<evidence type="ECO:0000256" key="3">
    <source>
        <dbReference type="ARBA" id="ARBA00006001"/>
    </source>
</evidence>
<proteinExistence type="inferred from homology"/>
<keyword evidence="13" id="KW-0511">Multifunctional enzyme</keyword>
<dbReference type="SUPFAM" id="SSF64153">
    <property type="entry name" value="YjeF N-terminal domain-like"/>
    <property type="match status" value="1"/>
</dbReference>
<evidence type="ECO:0000256" key="2">
    <source>
        <dbReference type="ARBA" id="ARBA00000909"/>
    </source>
</evidence>
<evidence type="ECO:0000259" key="21">
    <source>
        <dbReference type="PROSITE" id="PS51385"/>
    </source>
</evidence>
<evidence type="ECO:0000256" key="18">
    <source>
        <dbReference type="HAMAP-Rule" id="MF_01966"/>
    </source>
</evidence>
<feature type="binding site" evidence="17">
    <location>
        <position position="433"/>
    </location>
    <ligand>
        <name>(6S)-NADPHX</name>
        <dbReference type="ChEBI" id="CHEBI:64076"/>
    </ligand>
</feature>
<feature type="binding site" evidence="18">
    <location>
        <begin position="58"/>
        <end position="62"/>
    </location>
    <ligand>
        <name>(6S)-NADPHX</name>
        <dbReference type="ChEBI" id="CHEBI:64076"/>
    </ligand>
</feature>
<dbReference type="CDD" id="cd01171">
    <property type="entry name" value="YXKO-related"/>
    <property type="match status" value="1"/>
</dbReference>
<comment type="function">
    <text evidence="14 19">Bifunctional enzyme that catalyzes the epimerization of the S- and R-forms of NAD(P)HX and the dehydration of the S-form of NAD(P)HX at the expense of ADP, which is converted to AMP. This allows the repair of both epimers of NAD(P)HX, a damaged form of NAD(P)H that is a result of enzymatic or heat-dependent hydration.</text>
</comment>
<dbReference type="PANTHER" id="PTHR12592">
    <property type="entry name" value="ATP-DEPENDENT (S)-NAD(P)H-HYDRATE DEHYDRATASE FAMILY MEMBER"/>
    <property type="match status" value="1"/>
</dbReference>
<dbReference type="InterPro" id="IPR036652">
    <property type="entry name" value="YjeF_N_dom_sf"/>
</dbReference>
<evidence type="ECO:0000256" key="10">
    <source>
        <dbReference type="ARBA" id="ARBA00023027"/>
    </source>
</evidence>
<dbReference type="Gene3D" id="3.40.1190.20">
    <property type="match status" value="1"/>
</dbReference>
<dbReference type="SUPFAM" id="SSF53613">
    <property type="entry name" value="Ribokinase-like"/>
    <property type="match status" value="1"/>
</dbReference>
<comment type="similarity">
    <text evidence="3 19">In the N-terminal section; belongs to the NnrE/AIBP family.</text>
</comment>
<feature type="binding site" evidence="18">
    <location>
        <position position="125"/>
    </location>
    <ligand>
        <name>K(+)</name>
        <dbReference type="ChEBI" id="CHEBI:29103"/>
    </ligand>
</feature>
<keyword evidence="9 18" id="KW-0630">Potassium</keyword>